<keyword evidence="3" id="KW-1185">Reference proteome</keyword>
<comment type="caution">
    <text evidence="2">The sequence shown here is derived from an EMBL/GenBank/DDBJ whole genome shotgun (WGS) entry which is preliminary data.</text>
</comment>
<dbReference type="EMBL" id="BAAALY010000016">
    <property type="protein sequence ID" value="GAA1557586.1"/>
    <property type="molecule type" value="Genomic_DNA"/>
</dbReference>
<evidence type="ECO:0000313" key="2">
    <source>
        <dbReference type="EMBL" id="GAA1557586.1"/>
    </source>
</evidence>
<keyword evidence="1" id="KW-0732">Signal</keyword>
<dbReference type="Proteomes" id="UP001501791">
    <property type="component" value="Unassembled WGS sequence"/>
</dbReference>
<reference evidence="2 3" key="1">
    <citation type="journal article" date="2019" name="Int. J. Syst. Evol. Microbiol.">
        <title>The Global Catalogue of Microorganisms (GCM) 10K type strain sequencing project: providing services to taxonomists for standard genome sequencing and annotation.</title>
        <authorList>
            <consortium name="The Broad Institute Genomics Platform"/>
            <consortium name="The Broad Institute Genome Sequencing Center for Infectious Disease"/>
            <person name="Wu L."/>
            <person name="Ma J."/>
        </authorList>
    </citation>
    <scope>NUCLEOTIDE SEQUENCE [LARGE SCALE GENOMIC DNA]</scope>
    <source>
        <strain evidence="2 3">JCM 13319</strain>
    </source>
</reference>
<organism evidence="2 3">
    <name type="scientific">Brevibacterium picturae</name>
    <dbReference type="NCBI Taxonomy" id="260553"/>
    <lineage>
        <taxon>Bacteria</taxon>
        <taxon>Bacillati</taxon>
        <taxon>Actinomycetota</taxon>
        <taxon>Actinomycetes</taxon>
        <taxon>Micrococcales</taxon>
        <taxon>Brevibacteriaceae</taxon>
        <taxon>Brevibacterium</taxon>
    </lineage>
</organism>
<name>A0ABN2CEL9_9MICO</name>
<feature type="signal peptide" evidence="1">
    <location>
        <begin position="1"/>
        <end position="22"/>
    </location>
</feature>
<feature type="chain" id="PRO_5046772167" evidence="1">
    <location>
        <begin position="23"/>
        <end position="245"/>
    </location>
</feature>
<proteinExistence type="predicted"/>
<dbReference type="RefSeq" id="WP_346036995.1">
    <property type="nucleotide sequence ID" value="NZ_BAAALY010000016.1"/>
</dbReference>
<dbReference type="PROSITE" id="PS51257">
    <property type="entry name" value="PROKAR_LIPOPROTEIN"/>
    <property type="match status" value="1"/>
</dbReference>
<accession>A0ABN2CEL9</accession>
<evidence type="ECO:0000256" key="1">
    <source>
        <dbReference type="SAM" id="SignalP"/>
    </source>
</evidence>
<sequence>MYGRTMSTLGAAAAVATALVLAGCSNTTPTPNDSTAGGTAAQFIACLSTAGIEAKIGDQGHVLVKVASDSTDGGFSIGSGSGSGGESPLLMTGDTEGNTWVAAASSAYFADDPDTQDAYAGCESQFPDFAQPEYDPQNDPDTQDYFAQQAEDGLEFARCARDAGFAWVADPAGEAGTSQAITLPADVTEDEFRALLEACLTPELNLAWAVPADLAFDWTAVLDEFSNVVSGSGSASYNVGSGDDE</sequence>
<evidence type="ECO:0000313" key="3">
    <source>
        <dbReference type="Proteomes" id="UP001501791"/>
    </source>
</evidence>
<protein>
    <submittedName>
        <fullName evidence="2">Uncharacterized protein</fullName>
    </submittedName>
</protein>
<gene>
    <name evidence="2" type="ORF">GCM10009691_34650</name>
</gene>